<dbReference type="AlphaFoldDB" id="A0AAV1Q2H1"/>
<organism evidence="1 2">
    <name type="scientific">Scomber scombrus</name>
    <name type="common">Atlantic mackerel</name>
    <name type="synonym">Scomber vernalis</name>
    <dbReference type="NCBI Taxonomy" id="13677"/>
    <lineage>
        <taxon>Eukaryota</taxon>
        <taxon>Metazoa</taxon>
        <taxon>Chordata</taxon>
        <taxon>Craniata</taxon>
        <taxon>Vertebrata</taxon>
        <taxon>Euteleostomi</taxon>
        <taxon>Actinopterygii</taxon>
        <taxon>Neopterygii</taxon>
        <taxon>Teleostei</taxon>
        <taxon>Neoteleostei</taxon>
        <taxon>Acanthomorphata</taxon>
        <taxon>Pelagiaria</taxon>
        <taxon>Scombriformes</taxon>
        <taxon>Scombridae</taxon>
        <taxon>Scomber</taxon>
    </lineage>
</organism>
<name>A0AAV1Q2H1_SCOSC</name>
<proteinExistence type="predicted"/>
<evidence type="ECO:0000313" key="2">
    <source>
        <dbReference type="Proteomes" id="UP001314229"/>
    </source>
</evidence>
<gene>
    <name evidence="1" type="ORF">FSCOSCO3_A014185</name>
</gene>
<dbReference type="EMBL" id="CAWUFR010000505">
    <property type="protein sequence ID" value="CAK6978652.1"/>
    <property type="molecule type" value="Genomic_DNA"/>
</dbReference>
<sequence length="125" mass="13972">MINAEYQTVETLSLSDAASNNKQLEVRFGSGWRHDVAMVHVMTSCCSCRNESDATSRETADRVLVRAIRAVMNRRKSAVEEEEEEKTTSCGCQTETKGVTTNLLSRLKTRRDESSESLALRVNVV</sequence>
<keyword evidence="2" id="KW-1185">Reference proteome</keyword>
<accession>A0AAV1Q2H1</accession>
<protein>
    <submittedName>
        <fullName evidence="1">Uncharacterized protein</fullName>
    </submittedName>
</protein>
<reference evidence="1 2" key="1">
    <citation type="submission" date="2024-01" db="EMBL/GenBank/DDBJ databases">
        <authorList>
            <person name="Alioto T."/>
            <person name="Alioto T."/>
            <person name="Gomez Garrido J."/>
        </authorList>
    </citation>
    <scope>NUCLEOTIDE SEQUENCE [LARGE SCALE GENOMIC DNA]</scope>
</reference>
<evidence type="ECO:0000313" key="1">
    <source>
        <dbReference type="EMBL" id="CAK6978652.1"/>
    </source>
</evidence>
<comment type="caution">
    <text evidence="1">The sequence shown here is derived from an EMBL/GenBank/DDBJ whole genome shotgun (WGS) entry which is preliminary data.</text>
</comment>
<dbReference type="Proteomes" id="UP001314229">
    <property type="component" value="Unassembled WGS sequence"/>
</dbReference>